<protein>
    <submittedName>
        <fullName evidence="4">ATPase component of various ABC-type transport systems with duplicated ATPase domain</fullName>
    </submittedName>
</protein>
<evidence type="ECO:0000256" key="1">
    <source>
        <dbReference type="ARBA" id="ARBA00022741"/>
    </source>
</evidence>
<dbReference type="PROSITE" id="PS00211">
    <property type="entry name" value="ABC_TRANSPORTER_1"/>
    <property type="match status" value="1"/>
</dbReference>
<dbReference type="InterPro" id="IPR017871">
    <property type="entry name" value="ABC_transporter-like_CS"/>
</dbReference>
<dbReference type="InterPro" id="IPR003593">
    <property type="entry name" value="AAA+_ATPase"/>
</dbReference>
<feature type="domain" description="ABC transporter" evidence="3">
    <location>
        <begin position="14"/>
        <end position="265"/>
    </location>
</feature>
<dbReference type="PANTHER" id="PTHR43230:SF3">
    <property type="entry name" value="ABC-TYPE DIPEPTIDE_OLIGOPEPTIDE TRANSPORT SYSTEM, ATPASE COMPONENT"/>
    <property type="match status" value="1"/>
</dbReference>
<dbReference type="STRING" id="771875.Ferpe_0405"/>
<dbReference type="AlphaFoldDB" id="H9UAK2"/>
<dbReference type="KEGG" id="fpe:Ferpe_0405"/>
<dbReference type="InterPro" id="IPR027417">
    <property type="entry name" value="P-loop_NTPase"/>
</dbReference>
<dbReference type="EMBL" id="CP003260">
    <property type="protein sequence ID" value="AFG34545.1"/>
    <property type="molecule type" value="Genomic_DNA"/>
</dbReference>
<dbReference type="PANTHER" id="PTHR43230">
    <property type="entry name" value="ABC-TYPE DIPEPTIDE/OLIGOPEPTIDE TRANSPORT SYSTEM, ATPASE COMPONENT"/>
    <property type="match status" value="1"/>
</dbReference>
<evidence type="ECO:0000256" key="2">
    <source>
        <dbReference type="ARBA" id="ARBA00022840"/>
    </source>
</evidence>
<keyword evidence="1" id="KW-0547">Nucleotide-binding</keyword>
<dbReference type="Proteomes" id="UP000007384">
    <property type="component" value="Chromosome"/>
</dbReference>
<organism evidence="4 5">
    <name type="scientific">Fervidobacterium pennivorans (strain DSM 9078 / Ven5)</name>
    <dbReference type="NCBI Taxonomy" id="771875"/>
    <lineage>
        <taxon>Bacteria</taxon>
        <taxon>Thermotogati</taxon>
        <taxon>Thermotogota</taxon>
        <taxon>Thermotogae</taxon>
        <taxon>Thermotogales</taxon>
        <taxon>Fervidobacteriaceae</taxon>
        <taxon>Fervidobacterium</taxon>
    </lineage>
</organism>
<evidence type="ECO:0000313" key="5">
    <source>
        <dbReference type="Proteomes" id="UP000007384"/>
    </source>
</evidence>
<dbReference type="InterPro" id="IPR003439">
    <property type="entry name" value="ABC_transporter-like_ATP-bd"/>
</dbReference>
<proteinExistence type="predicted"/>
<evidence type="ECO:0000259" key="3">
    <source>
        <dbReference type="PROSITE" id="PS50893"/>
    </source>
</evidence>
<keyword evidence="2" id="KW-0067">ATP-binding</keyword>
<dbReference type="PROSITE" id="PS50893">
    <property type="entry name" value="ABC_TRANSPORTER_2"/>
    <property type="match status" value="1"/>
</dbReference>
<sequence length="278" mass="31692">MFSPPGGERIMSRLVVENLTKTFSIGFLSKRYIHAVKNVSFEVKEREILSLVGESGSGKTTTAKMILRLFPPTSGRILFEGKDIWKDIRKQEDLKWLRRKVHAVFQDPFASYNPFYPVERTLWQAVNLLEKKPESKKEGLEIIKESLFKVGIDPKDVLGKYPHQISGGQKQRIMIARCWILRPLLIVADEPTSMIDASSRGGIIKLLEELREEQGTSIIFITHDLGLAYYVSDKILVMKDGEVVESGHPDKVVLQPSHEYTKLLVESVPKLYRKLEGL</sequence>
<dbReference type="HOGENOM" id="CLU_000604_1_23_0"/>
<dbReference type="Gene3D" id="3.40.50.300">
    <property type="entry name" value="P-loop containing nucleotide triphosphate hydrolases"/>
    <property type="match status" value="1"/>
</dbReference>
<evidence type="ECO:0000313" key="4">
    <source>
        <dbReference type="EMBL" id="AFG34545.1"/>
    </source>
</evidence>
<name>H9UAK2_FERPD</name>
<dbReference type="SMART" id="SM00382">
    <property type="entry name" value="AAA"/>
    <property type="match status" value="1"/>
</dbReference>
<dbReference type="SUPFAM" id="SSF52540">
    <property type="entry name" value="P-loop containing nucleoside triphosphate hydrolases"/>
    <property type="match status" value="1"/>
</dbReference>
<reference evidence="4" key="1">
    <citation type="submission" date="2012-03" db="EMBL/GenBank/DDBJ databases">
        <title>Complete sequence of Fervidobacterium pennivorans DSM 9078.</title>
        <authorList>
            <consortium name="US DOE Joint Genome Institute"/>
            <person name="Lucas S."/>
            <person name="Han J."/>
            <person name="Lapidus A."/>
            <person name="Cheng J.-F."/>
            <person name="Goodwin L."/>
            <person name="Pitluck S."/>
            <person name="Peters L."/>
            <person name="Ovchinnikova G."/>
            <person name="Lu M."/>
            <person name="Detter J.C."/>
            <person name="Han C."/>
            <person name="Tapia R."/>
            <person name="Land M."/>
            <person name="Hauser L."/>
            <person name="Kyrpides N."/>
            <person name="Ivanova N."/>
            <person name="Pagani I."/>
            <person name="Noll K.M."/>
            <person name="Woyke T."/>
        </authorList>
    </citation>
    <scope>NUCLEOTIDE SEQUENCE</scope>
    <source>
        <strain evidence="4">DSM 9078</strain>
    </source>
</reference>
<keyword evidence="5" id="KW-1185">Reference proteome</keyword>
<dbReference type="GO" id="GO:0016887">
    <property type="term" value="F:ATP hydrolysis activity"/>
    <property type="evidence" value="ECO:0007669"/>
    <property type="project" value="InterPro"/>
</dbReference>
<dbReference type="Pfam" id="PF00005">
    <property type="entry name" value="ABC_tran"/>
    <property type="match status" value="1"/>
</dbReference>
<dbReference type="GO" id="GO:0005524">
    <property type="term" value="F:ATP binding"/>
    <property type="evidence" value="ECO:0007669"/>
    <property type="project" value="UniProtKB-KW"/>
</dbReference>
<dbReference type="eggNOG" id="COG4608">
    <property type="taxonomic scope" value="Bacteria"/>
</dbReference>
<accession>H9UAK2</accession>
<dbReference type="CDD" id="cd03257">
    <property type="entry name" value="ABC_NikE_OppD_transporters"/>
    <property type="match status" value="1"/>
</dbReference>
<dbReference type="PATRIC" id="fig|771875.3.peg.413"/>
<gene>
    <name evidence="4" type="ordered locus">Ferpe_0405</name>
</gene>